<dbReference type="InterPro" id="IPR029056">
    <property type="entry name" value="Ribokinase-like"/>
</dbReference>
<evidence type="ECO:0000256" key="4">
    <source>
        <dbReference type="ARBA" id="ARBA00008805"/>
    </source>
</evidence>
<evidence type="ECO:0000256" key="11">
    <source>
        <dbReference type="ARBA" id="ARBA00032808"/>
    </source>
</evidence>
<evidence type="ECO:0000256" key="6">
    <source>
        <dbReference type="ARBA" id="ARBA00018134"/>
    </source>
</evidence>
<keyword evidence="10" id="KW-0067">ATP-binding</keyword>
<comment type="catalytic activity">
    <reaction evidence="14">
        <text>pyridoxine + ATP = pyridoxine 5'-phosphate + ADP + H(+)</text>
        <dbReference type="Rhea" id="RHEA:25108"/>
        <dbReference type="ChEBI" id="CHEBI:15378"/>
        <dbReference type="ChEBI" id="CHEBI:16709"/>
        <dbReference type="ChEBI" id="CHEBI:30616"/>
        <dbReference type="ChEBI" id="CHEBI:58589"/>
        <dbReference type="ChEBI" id="CHEBI:456216"/>
        <dbReference type="EC" id="2.7.1.35"/>
    </reaction>
    <physiologicalReaction direction="left-to-right" evidence="14">
        <dbReference type="Rhea" id="RHEA:25109"/>
    </physiologicalReaction>
</comment>
<dbReference type="PANTHER" id="PTHR10534:SF2">
    <property type="entry name" value="PYRIDOXAL KINASE"/>
    <property type="match status" value="1"/>
</dbReference>
<evidence type="ECO:0000256" key="5">
    <source>
        <dbReference type="ARBA" id="ARBA00012104"/>
    </source>
</evidence>
<evidence type="ECO:0000256" key="7">
    <source>
        <dbReference type="ARBA" id="ARBA00022679"/>
    </source>
</evidence>
<evidence type="ECO:0000256" key="3">
    <source>
        <dbReference type="ARBA" id="ARBA00005210"/>
    </source>
</evidence>
<dbReference type="SUPFAM" id="SSF53613">
    <property type="entry name" value="Ribokinase-like"/>
    <property type="match status" value="1"/>
</dbReference>
<evidence type="ECO:0000313" key="16">
    <source>
        <dbReference type="EMBL" id="KAF7283450.1"/>
    </source>
</evidence>
<evidence type="ECO:0000259" key="15">
    <source>
        <dbReference type="Pfam" id="PF08543"/>
    </source>
</evidence>
<evidence type="ECO:0000256" key="1">
    <source>
        <dbReference type="ARBA" id="ARBA00004750"/>
    </source>
</evidence>
<comment type="catalytic activity">
    <reaction evidence="12">
        <text>pyridoxamine + ATP = pyridoxamine 5'-phosphate + ADP + H(+)</text>
        <dbReference type="Rhea" id="RHEA:25104"/>
        <dbReference type="ChEBI" id="CHEBI:15378"/>
        <dbReference type="ChEBI" id="CHEBI:30616"/>
        <dbReference type="ChEBI" id="CHEBI:57761"/>
        <dbReference type="ChEBI" id="CHEBI:58451"/>
        <dbReference type="ChEBI" id="CHEBI:456216"/>
        <dbReference type="EC" id="2.7.1.35"/>
    </reaction>
    <physiologicalReaction direction="left-to-right" evidence="12">
        <dbReference type="Rhea" id="RHEA:25105"/>
    </physiologicalReaction>
</comment>
<feature type="domain" description="Pyridoxamine kinase/Phosphomethylpyrimidine kinase" evidence="15">
    <location>
        <begin position="96"/>
        <end position="259"/>
    </location>
</feature>
<comment type="pathway">
    <text evidence="1">Cofactor metabolism; pyridoxal 5'-phosphate salvage; pyridoxamine 5'-phosphate from pyridoxamine: step 1/1.</text>
</comment>
<gene>
    <name evidence="16" type="ORF">GWI33_000534</name>
</gene>
<dbReference type="InterPro" id="IPR013749">
    <property type="entry name" value="PM/HMP-P_kinase-1"/>
</dbReference>
<sequence length="295" mass="32868">MDTSKVLSIQSHVVSGYVGNKCAVFPIQLLGIEVDYINSVQFTNHTGYKVVKGQVLTEKELADLALGLKENDIDTYSHLLTGYIGSPSFLKEICNLYKQLKDKNPDLIYVCDPVMGDNGKLYVPKELIPLYQNLIVPFATILTPNVFETEILTGIKVETHNDIWEAINVLHEKGCETVCVSSAEFSINNKKLWVFGSTRKDKPIKLQIEIDKLPARFTGTGDLFSALLLCFMHQTNSDLKQSLEKTVSALQAVLRRTLDSLGGQETTVKNMELKLIQSKDDILNPPATYVATIVE</sequence>
<dbReference type="Pfam" id="PF08543">
    <property type="entry name" value="Phos_pyr_kin"/>
    <property type="match status" value="1"/>
</dbReference>
<dbReference type="UniPathway" id="UPA01068">
    <property type="reaction ID" value="UER00298"/>
</dbReference>
<keyword evidence="17" id="KW-1185">Reference proteome</keyword>
<comment type="similarity">
    <text evidence="4">Belongs to the pyridoxine kinase family.</text>
</comment>
<evidence type="ECO:0000256" key="2">
    <source>
        <dbReference type="ARBA" id="ARBA00004835"/>
    </source>
</evidence>
<dbReference type="CDD" id="cd01173">
    <property type="entry name" value="pyridoxal_pyridoxamine_kinase"/>
    <property type="match status" value="1"/>
</dbReference>
<dbReference type="AlphaFoldDB" id="A0A834IT19"/>
<keyword evidence="8" id="KW-0547">Nucleotide-binding</keyword>
<evidence type="ECO:0000313" key="17">
    <source>
        <dbReference type="Proteomes" id="UP000625711"/>
    </source>
</evidence>
<dbReference type="InterPro" id="IPR004625">
    <property type="entry name" value="PyrdxlKinase"/>
</dbReference>
<name>A0A834IT19_RHYFE</name>
<organism evidence="16 17">
    <name type="scientific">Rhynchophorus ferrugineus</name>
    <name type="common">Red palm weevil</name>
    <name type="synonym">Curculio ferrugineus</name>
    <dbReference type="NCBI Taxonomy" id="354439"/>
    <lineage>
        <taxon>Eukaryota</taxon>
        <taxon>Metazoa</taxon>
        <taxon>Ecdysozoa</taxon>
        <taxon>Arthropoda</taxon>
        <taxon>Hexapoda</taxon>
        <taxon>Insecta</taxon>
        <taxon>Pterygota</taxon>
        <taxon>Neoptera</taxon>
        <taxon>Endopterygota</taxon>
        <taxon>Coleoptera</taxon>
        <taxon>Polyphaga</taxon>
        <taxon>Cucujiformia</taxon>
        <taxon>Curculionidae</taxon>
        <taxon>Dryophthorinae</taxon>
        <taxon>Rhynchophorus</taxon>
    </lineage>
</organism>
<reference evidence="16" key="1">
    <citation type="submission" date="2020-08" db="EMBL/GenBank/DDBJ databases">
        <title>Genome sequencing and assembly of the red palm weevil Rhynchophorus ferrugineus.</title>
        <authorList>
            <person name="Dias G.B."/>
            <person name="Bergman C.M."/>
            <person name="Manee M."/>
        </authorList>
    </citation>
    <scope>NUCLEOTIDE SEQUENCE</scope>
    <source>
        <strain evidence="16">AA-2017</strain>
        <tissue evidence="16">Whole larva</tissue>
    </source>
</reference>
<evidence type="ECO:0000256" key="13">
    <source>
        <dbReference type="ARBA" id="ARBA00047377"/>
    </source>
</evidence>
<evidence type="ECO:0000256" key="8">
    <source>
        <dbReference type="ARBA" id="ARBA00022741"/>
    </source>
</evidence>
<dbReference type="OrthoDB" id="2104723at2759"/>
<dbReference type="EMBL" id="JAACXV010000107">
    <property type="protein sequence ID" value="KAF7283450.1"/>
    <property type="molecule type" value="Genomic_DNA"/>
</dbReference>
<dbReference type="EC" id="2.7.1.35" evidence="5"/>
<keyword evidence="9" id="KW-0418">Kinase</keyword>
<evidence type="ECO:0000256" key="10">
    <source>
        <dbReference type="ARBA" id="ARBA00022840"/>
    </source>
</evidence>
<dbReference type="Proteomes" id="UP000625711">
    <property type="component" value="Unassembled WGS sequence"/>
</dbReference>
<proteinExistence type="inferred from homology"/>
<evidence type="ECO:0000256" key="14">
    <source>
        <dbReference type="ARBA" id="ARBA00048524"/>
    </source>
</evidence>
<accession>A0A834IT19</accession>
<dbReference type="NCBIfam" id="TIGR00687">
    <property type="entry name" value="pyridox_kin"/>
    <property type="match status" value="1"/>
</dbReference>
<comment type="catalytic activity">
    <reaction evidence="13">
        <text>pyridoxal + ATP = pyridoxal 5'-phosphate + ADP + H(+)</text>
        <dbReference type="Rhea" id="RHEA:10224"/>
        <dbReference type="ChEBI" id="CHEBI:15378"/>
        <dbReference type="ChEBI" id="CHEBI:17310"/>
        <dbReference type="ChEBI" id="CHEBI:30616"/>
        <dbReference type="ChEBI" id="CHEBI:456216"/>
        <dbReference type="ChEBI" id="CHEBI:597326"/>
        <dbReference type="EC" id="2.7.1.35"/>
    </reaction>
    <physiologicalReaction direction="left-to-right" evidence="13">
        <dbReference type="Rhea" id="RHEA:10225"/>
    </physiologicalReaction>
</comment>
<comment type="caution">
    <text evidence="16">The sequence shown here is derived from an EMBL/GenBank/DDBJ whole genome shotgun (WGS) entry which is preliminary data.</text>
</comment>
<protein>
    <recommendedName>
        <fullName evidence="6">Pyridoxal kinase</fullName>
        <ecNumber evidence="5">2.7.1.35</ecNumber>
    </recommendedName>
    <alternativeName>
        <fullName evidence="11">Pyridoxine kinase</fullName>
    </alternativeName>
</protein>
<dbReference type="GO" id="GO:0005829">
    <property type="term" value="C:cytosol"/>
    <property type="evidence" value="ECO:0007669"/>
    <property type="project" value="TreeGrafter"/>
</dbReference>
<dbReference type="GO" id="GO:0005524">
    <property type="term" value="F:ATP binding"/>
    <property type="evidence" value="ECO:0007669"/>
    <property type="project" value="UniProtKB-KW"/>
</dbReference>
<dbReference type="PANTHER" id="PTHR10534">
    <property type="entry name" value="PYRIDOXAL KINASE"/>
    <property type="match status" value="1"/>
</dbReference>
<dbReference type="GO" id="GO:0008478">
    <property type="term" value="F:pyridoxal kinase activity"/>
    <property type="evidence" value="ECO:0007669"/>
    <property type="project" value="UniProtKB-EC"/>
</dbReference>
<comment type="pathway">
    <text evidence="3">Cofactor metabolism; pyridoxal 5'-phosphate salvage; pyridoxal 5'-phosphate from pyridoxal: step 1/1.</text>
</comment>
<comment type="pathway">
    <text evidence="2">Cofactor metabolism; pyridoxal 5'-phosphate salvage; pyridoxine 5'-phosphate from pyridoxine: step 1/1.</text>
</comment>
<dbReference type="GO" id="GO:0009443">
    <property type="term" value="P:pyridoxal 5'-phosphate salvage"/>
    <property type="evidence" value="ECO:0007669"/>
    <property type="project" value="InterPro"/>
</dbReference>
<keyword evidence="7" id="KW-0808">Transferase</keyword>
<dbReference type="Gene3D" id="3.40.1190.20">
    <property type="match status" value="1"/>
</dbReference>
<evidence type="ECO:0000256" key="12">
    <source>
        <dbReference type="ARBA" id="ARBA00047310"/>
    </source>
</evidence>
<evidence type="ECO:0000256" key="9">
    <source>
        <dbReference type="ARBA" id="ARBA00022777"/>
    </source>
</evidence>